<dbReference type="EMBL" id="CAJVQC010054883">
    <property type="protein sequence ID" value="CAG8794720.1"/>
    <property type="molecule type" value="Genomic_DNA"/>
</dbReference>
<evidence type="ECO:0000313" key="2">
    <source>
        <dbReference type="Proteomes" id="UP000789920"/>
    </source>
</evidence>
<reference evidence="1" key="1">
    <citation type="submission" date="2021-06" db="EMBL/GenBank/DDBJ databases">
        <authorList>
            <person name="Kallberg Y."/>
            <person name="Tangrot J."/>
            <person name="Rosling A."/>
        </authorList>
    </citation>
    <scope>NUCLEOTIDE SEQUENCE</scope>
    <source>
        <strain evidence="1">MA461A</strain>
    </source>
</reference>
<name>A0ACA9RI64_9GLOM</name>
<evidence type="ECO:0000313" key="1">
    <source>
        <dbReference type="EMBL" id="CAG8794720.1"/>
    </source>
</evidence>
<gene>
    <name evidence="1" type="ORF">RPERSI_LOCUS19817</name>
</gene>
<feature type="non-terminal residue" evidence="1">
    <location>
        <position position="106"/>
    </location>
</feature>
<keyword evidence="2" id="KW-1185">Reference proteome</keyword>
<comment type="caution">
    <text evidence="1">The sequence shown here is derived from an EMBL/GenBank/DDBJ whole genome shotgun (WGS) entry which is preliminary data.</text>
</comment>
<accession>A0ACA9RI64</accession>
<dbReference type="Proteomes" id="UP000789920">
    <property type="component" value="Unassembled WGS sequence"/>
</dbReference>
<proteinExistence type="predicted"/>
<sequence>MGTFTDKVGFENKYLEGTYVAVFVHLIIWLTLLLFSEFIRKRHILPSPNVIRFEPSVSVEPMAPQDFATTEQMDNRYAKATRVARDSLLMLVIATIMTQTGYGATV</sequence>
<protein>
    <submittedName>
        <fullName evidence="1">5813_t:CDS:1</fullName>
    </submittedName>
</protein>
<organism evidence="1 2">
    <name type="scientific">Racocetra persica</name>
    <dbReference type="NCBI Taxonomy" id="160502"/>
    <lineage>
        <taxon>Eukaryota</taxon>
        <taxon>Fungi</taxon>
        <taxon>Fungi incertae sedis</taxon>
        <taxon>Mucoromycota</taxon>
        <taxon>Glomeromycotina</taxon>
        <taxon>Glomeromycetes</taxon>
        <taxon>Diversisporales</taxon>
        <taxon>Gigasporaceae</taxon>
        <taxon>Racocetra</taxon>
    </lineage>
</organism>